<dbReference type="Proteomes" id="UP000807353">
    <property type="component" value="Unassembled WGS sequence"/>
</dbReference>
<dbReference type="SUPFAM" id="SSF48452">
    <property type="entry name" value="TPR-like"/>
    <property type="match status" value="1"/>
</dbReference>
<dbReference type="AlphaFoldDB" id="A0A9P5YET3"/>
<evidence type="ECO:0008006" key="6">
    <source>
        <dbReference type="Google" id="ProtNLM"/>
    </source>
</evidence>
<feature type="domain" description="DNA/RNA-binding" evidence="2">
    <location>
        <begin position="268"/>
        <end position="595"/>
    </location>
</feature>
<evidence type="ECO:0000313" key="5">
    <source>
        <dbReference type="Proteomes" id="UP000807353"/>
    </source>
</evidence>
<dbReference type="InterPro" id="IPR045153">
    <property type="entry name" value="Est1/Ebs1-like"/>
</dbReference>
<feature type="compositionally biased region" description="Low complexity" evidence="1">
    <location>
        <begin position="748"/>
        <end position="763"/>
    </location>
</feature>
<feature type="compositionally biased region" description="Polar residues" evidence="1">
    <location>
        <begin position="1010"/>
        <end position="1019"/>
    </location>
</feature>
<reference evidence="4" key="1">
    <citation type="submission" date="2020-11" db="EMBL/GenBank/DDBJ databases">
        <authorList>
            <consortium name="DOE Joint Genome Institute"/>
            <person name="Ahrendt S."/>
            <person name="Riley R."/>
            <person name="Andreopoulos W."/>
            <person name="Labutti K."/>
            <person name="Pangilinan J."/>
            <person name="Ruiz-Duenas F.J."/>
            <person name="Barrasa J.M."/>
            <person name="Sanchez-Garcia M."/>
            <person name="Camarero S."/>
            <person name="Miyauchi S."/>
            <person name="Serrano A."/>
            <person name="Linde D."/>
            <person name="Babiker R."/>
            <person name="Drula E."/>
            <person name="Ayuso-Fernandez I."/>
            <person name="Pacheco R."/>
            <person name="Padilla G."/>
            <person name="Ferreira P."/>
            <person name="Barriuso J."/>
            <person name="Kellner H."/>
            <person name="Castanera R."/>
            <person name="Alfaro M."/>
            <person name="Ramirez L."/>
            <person name="Pisabarro A.G."/>
            <person name="Kuo A."/>
            <person name="Tritt A."/>
            <person name="Lipzen A."/>
            <person name="He G."/>
            <person name="Yan M."/>
            <person name="Ng V."/>
            <person name="Cullen D."/>
            <person name="Martin F."/>
            <person name="Rosso M.-N."/>
            <person name="Henrissat B."/>
            <person name="Hibbett D."/>
            <person name="Martinez A.T."/>
            <person name="Grigoriev I.V."/>
        </authorList>
    </citation>
    <scope>NUCLEOTIDE SEQUENCE</scope>
    <source>
        <strain evidence="4">CBS 247.69</strain>
    </source>
</reference>
<feature type="compositionally biased region" description="Basic and acidic residues" evidence="1">
    <location>
        <begin position="230"/>
        <end position="242"/>
    </location>
</feature>
<dbReference type="Gene3D" id="1.25.40.10">
    <property type="entry name" value="Tetratricopeptide repeat domain"/>
    <property type="match status" value="1"/>
</dbReference>
<feature type="compositionally biased region" description="Basic and acidic residues" evidence="1">
    <location>
        <begin position="988"/>
        <end position="1002"/>
    </location>
</feature>
<proteinExistence type="predicted"/>
<evidence type="ECO:0000259" key="2">
    <source>
        <dbReference type="Pfam" id="PF10373"/>
    </source>
</evidence>
<feature type="region of interest" description="Disordered" evidence="1">
    <location>
        <begin position="159"/>
        <end position="192"/>
    </location>
</feature>
<name>A0A9P5YET3_9AGAR</name>
<keyword evidence="5" id="KW-1185">Reference proteome</keyword>
<accession>A0A9P5YET3</accession>
<feature type="compositionally biased region" description="Polar residues" evidence="1">
    <location>
        <begin position="765"/>
        <end position="787"/>
    </location>
</feature>
<dbReference type="Pfam" id="PF10373">
    <property type="entry name" value="EST1_DNA_bind"/>
    <property type="match status" value="1"/>
</dbReference>
<gene>
    <name evidence="4" type="ORF">BDZ94DRAFT_60469</name>
</gene>
<dbReference type="OrthoDB" id="69928at2759"/>
<dbReference type="Pfam" id="PF10374">
    <property type="entry name" value="EST1"/>
    <property type="match status" value="1"/>
</dbReference>
<feature type="region of interest" description="Disordered" evidence="1">
    <location>
        <begin position="694"/>
        <end position="716"/>
    </location>
</feature>
<dbReference type="InterPro" id="IPR018834">
    <property type="entry name" value="DNA/RNA-bd_Est1-type"/>
</dbReference>
<dbReference type="EMBL" id="MU150238">
    <property type="protein sequence ID" value="KAF9467201.1"/>
    <property type="molecule type" value="Genomic_DNA"/>
</dbReference>
<organism evidence="4 5">
    <name type="scientific">Collybia nuda</name>
    <dbReference type="NCBI Taxonomy" id="64659"/>
    <lineage>
        <taxon>Eukaryota</taxon>
        <taxon>Fungi</taxon>
        <taxon>Dikarya</taxon>
        <taxon>Basidiomycota</taxon>
        <taxon>Agaricomycotina</taxon>
        <taxon>Agaricomycetes</taxon>
        <taxon>Agaricomycetidae</taxon>
        <taxon>Agaricales</taxon>
        <taxon>Tricholomatineae</taxon>
        <taxon>Clitocybaceae</taxon>
        <taxon>Collybia</taxon>
    </lineage>
</organism>
<feature type="region of interest" description="Disordered" evidence="1">
    <location>
        <begin position="747"/>
        <end position="787"/>
    </location>
</feature>
<sequence length="1019" mass="115114">MTDQPTTLAREAKSFHQSLKELLKTKEPFDREVDFQRKNLRRRYLNLLLTYPYAKESKDVETHLWMQTSHAFISIYRQRILTIDRLIQNKANRQPPPGQRQADTHTVERRKLVSRFQQFLADEEKFWSQLLARLRRSFSLDEATPALVVLEILSKTEENPVNLPESSDSREGPPAQSNGRNHFQFPPEDTSISVVPTSATEREGKLAIVSKALICLGDIARYRELYKEGGGRSRAGHEDLGPPRRGRNRRGGQITIDSIPRPRDYSRAQQCYVQARLLVPHEGNPSHQLAILASYQKDSFESLVHYYRALCVRQPYETAAENLANVLAKAMEQWRNRSRRERERTMELSSLPPRVRIEHFKEKVVVMHALWKVGMEKGVKKMNSISHDHPRGVRSDFYTLVSERHLPIEMISNTIVLSQGALWKHRMIRDNSSLQNRKSDSVIPSEGTSKIIEWGILNHLFDLHCALLEVGKDELGVPPPVDAAKNDLAQRITATFRRTLPALRLASKWIRANYKYVSQDLEFTAYQENKHEEGKEIVKTTSHQISRYSYNTREFWETYTNFIRALTLAFPVGELPPLTAPLDEDIEMRGFLPLKDMMSDTKNIGEKSTSSPGLTQAAHPNDWQLMRIAELINDAKALASLKDSPIIEYKGKGHILFDADAVEPHPHGLPTHEHEEATLPAYQNSLFNTIRDSQEKQDQEYDSLTEVTSPTDDDDVGLLRDAVNVRMYAGDDDEIVWDPRGPASPIVAPTLPSPTSHTTPATPVKTITSPLRSPAKSPTHSKITSPFQTSNASATITTTHNAPMTAQDLTNDLMSGRAITGALSHLESSVAPPTLLFGPSHQQGQNIWSASHDEQSLKFTSQPNQTYQARQYHSSTAPDLSQTIWSSSYTPSTQDSQHHLAGALPSSPYAQEHRNVAHGGHQRMSSLPLGPSQAYSNYYPTHPDPFTHTASVPQQPIHRPEAHGHILPTYMNSPLVHGGPGMYYESPPEYHTRHLSQHDPRLRQSYAPPSMSQHWGNAG</sequence>
<evidence type="ECO:0000259" key="3">
    <source>
        <dbReference type="Pfam" id="PF10374"/>
    </source>
</evidence>
<dbReference type="InterPro" id="IPR011990">
    <property type="entry name" value="TPR-like_helical_dom_sf"/>
</dbReference>
<evidence type="ECO:0000313" key="4">
    <source>
        <dbReference type="EMBL" id="KAF9467201.1"/>
    </source>
</evidence>
<protein>
    <recommendedName>
        <fullName evidence="6">Protein SMG7</fullName>
    </recommendedName>
</protein>
<dbReference type="PANTHER" id="PTHR15696:SF36">
    <property type="entry name" value="NONSENSE-MEDIATED MRNA DECAY FACTOR"/>
    <property type="match status" value="1"/>
</dbReference>
<feature type="region of interest" description="Disordered" evidence="1">
    <location>
        <begin position="988"/>
        <end position="1019"/>
    </location>
</feature>
<dbReference type="InterPro" id="IPR019458">
    <property type="entry name" value="Est1-like_N"/>
</dbReference>
<feature type="domain" description="Telomerase activating protein Est1-like N-terminal" evidence="3">
    <location>
        <begin position="59"/>
        <end position="226"/>
    </location>
</feature>
<dbReference type="PANTHER" id="PTHR15696">
    <property type="entry name" value="SMG-7 SUPPRESSOR WITH MORPHOLOGICAL EFFECT ON GENITALIA PROTEIN 7"/>
    <property type="match status" value="1"/>
</dbReference>
<evidence type="ECO:0000256" key="1">
    <source>
        <dbReference type="SAM" id="MobiDB-lite"/>
    </source>
</evidence>
<comment type="caution">
    <text evidence="4">The sequence shown here is derived from an EMBL/GenBank/DDBJ whole genome shotgun (WGS) entry which is preliminary data.</text>
</comment>
<feature type="region of interest" description="Disordered" evidence="1">
    <location>
        <begin position="230"/>
        <end position="260"/>
    </location>
</feature>